<evidence type="ECO:0000313" key="2">
    <source>
        <dbReference type="Proteomes" id="UP000265520"/>
    </source>
</evidence>
<dbReference type="Proteomes" id="UP000265520">
    <property type="component" value="Unassembled WGS sequence"/>
</dbReference>
<reference evidence="1 2" key="1">
    <citation type="journal article" date="2018" name="Front. Plant Sci.">
        <title>Red Clover (Trifolium pratense) and Zigzag Clover (T. medium) - A Picture of Genomic Similarities and Differences.</title>
        <authorList>
            <person name="Dluhosova J."/>
            <person name="Istvanek J."/>
            <person name="Nedelnik J."/>
            <person name="Repkova J."/>
        </authorList>
    </citation>
    <scope>NUCLEOTIDE SEQUENCE [LARGE SCALE GENOMIC DNA]</scope>
    <source>
        <strain evidence="2">cv. 10/8</strain>
        <tissue evidence="1">Leaf</tissue>
    </source>
</reference>
<name>A0A392M788_9FABA</name>
<sequence>MAAQWKGSTNISWLLSQAAQHPCSHSAHANNSSSGDPLLGNTASCDFAFSNLAFDNHAFGDPVSDNPAPRSPASCDFAFGNFASNNLAFGGPVSGTPGSSNPASCDATFGNLASNNHVVENGPMKCQQWQGNQGLLLQTKGTVIEFSREGFFRNRKLR</sequence>
<protein>
    <submittedName>
        <fullName evidence="1">Uncharacterized protein</fullName>
    </submittedName>
</protein>
<evidence type="ECO:0000313" key="1">
    <source>
        <dbReference type="EMBL" id="MCH83003.1"/>
    </source>
</evidence>
<organism evidence="1 2">
    <name type="scientific">Trifolium medium</name>
    <dbReference type="NCBI Taxonomy" id="97028"/>
    <lineage>
        <taxon>Eukaryota</taxon>
        <taxon>Viridiplantae</taxon>
        <taxon>Streptophyta</taxon>
        <taxon>Embryophyta</taxon>
        <taxon>Tracheophyta</taxon>
        <taxon>Spermatophyta</taxon>
        <taxon>Magnoliopsida</taxon>
        <taxon>eudicotyledons</taxon>
        <taxon>Gunneridae</taxon>
        <taxon>Pentapetalae</taxon>
        <taxon>rosids</taxon>
        <taxon>fabids</taxon>
        <taxon>Fabales</taxon>
        <taxon>Fabaceae</taxon>
        <taxon>Papilionoideae</taxon>
        <taxon>50 kb inversion clade</taxon>
        <taxon>NPAAA clade</taxon>
        <taxon>Hologalegina</taxon>
        <taxon>IRL clade</taxon>
        <taxon>Trifolieae</taxon>
        <taxon>Trifolium</taxon>
    </lineage>
</organism>
<comment type="caution">
    <text evidence="1">The sequence shown here is derived from an EMBL/GenBank/DDBJ whole genome shotgun (WGS) entry which is preliminary data.</text>
</comment>
<dbReference type="EMBL" id="LXQA010004505">
    <property type="protein sequence ID" value="MCH83003.1"/>
    <property type="molecule type" value="Genomic_DNA"/>
</dbReference>
<keyword evidence="2" id="KW-1185">Reference proteome</keyword>
<gene>
    <name evidence="1" type="ORF">A2U01_0003817</name>
</gene>
<accession>A0A392M788</accession>
<proteinExistence type="predicted"/>
<dbReference type="AlphaFoldDB" id="A0A392M788"/>